<evidence type="ECO:0000256" key="4">
    <source>
        <dbReference type="ARBA" id="ARBA00022691"/>
    </source>
</evidence>
<gene>
    <name evidence="11" type="ORF">THC_1491</name>
</gene>
<keyword evidence="12" id="KW-1185">Reference proteome</keyword>
<dbReference type="InterPro" id="IPR002941">
    <property type="entry name" value="DNA_methylase_N4/N6"/>
</dbReference>
<dbReference type="InterPro" id="IPR016071">
    <property type="entry name" value="Staphylococal_nuclease_OB-fold"/>
</dbReference>
<organism evidence="11 12">
    <name type="scientific">Caldimicrobium thiodismutans</name>
    <dbReference type="NCBI Taxonomy" id="1653476"/>
    <lineage>
        <taxon>Bacteria</taxon>
        <taxon>Pseudomonadati</taxon>
        <taxon>Thermodesulfobacteriota</taxon>
        <taxon>Thermodesulfobacteria</taxon>
        <taxon>Thermodesulfobacteriales</taxon>
        <taxon>Thermodesulfobacteriaceae</taxon>
        <taxon>Caldimicrobium</taxon>
    </lineage>
</organism>
<dbReference type="PROSITE" id="PS00093">
    <property type="entry name" value="N4_MTASE"/>
    <property type="match status" value="1"/>
</dbReference>
<comment type="similarity">
    <text evidence="1">Belongs to the N(4)/N(6)-methyltransferase family. N(4) subfamily.</text>
</comment>
<keyword evidence="6" id="KW-0238">DNA-binding</keyword>
<dbReference type="PATRIC" id="fig|1653476.3.peg.1549"/>
<evidence type="ECO:0000313" key="11">
    <source>
        <dbReference type="EMBL" id="BAU23856.1"/>
    </source>
</evidence>
<dbReference type="EC" id="2.1.1.-" evidence="8"/>
<evidence type="ECO:0000313" key="12">
    <source>
        <dbReference type="Proteomes" id="UP000068196"/>
    </source>
</evidence>
<keyword evidence="4" id="KW-0949">S-adenosyl-L-methionine</keyword>
<evidence type="ECO:0000256" key="5">
    <source>
        <dbReference type="ARBA" id="ARBA00022747"/>
    </source>
</evidence>
<evidence type="ECO:0000256" key="6">
    <source>
        <dbReference type="ARBA" id="ARBA00023125"/>
    </source>
</evidence>
<evidence type="ECO:0000259" key="9">
    <source>
        <dbReference type="Pfam" id="PF00565"/>
    </source>
</evidence>
<dbReference type="GO" id="GO:0032259">
    <property type="term" value="P:methylation"/>
    <property type="evidence" value="ECO:0007669"/>
    <property type="project" value="UniProtKB-KW"/>
</dbReference>
<dbReference type="GO" id="GO:0009307">
    <property type="term" value="P:DNA restriction-modification system"/>
    <property type="evidence" value="ECO:0007669"/>
    <property type="project" value="UniProtKB-KW"/>
</dbReference>
<feature type="domain" description="TNase-like" evidence="9">
    <location>
        <begin position="342"/>
        <end position="413"/>
    </location>
</feature>
<dbReference type="Gene3D" id="2.40.50.90">
    <property type="match status" value="1"/>
</dbReference>
<dbReference type="PANTHER" id="PTHR13370">
    <property type="entry name" value="RNA METHYLASE-RELATED"/>
    <property type="match status" value="1"/>
</dbReference>
<evidence type="ECO:0000256" key="2">
    <source>
        <dbReference type="ARBA" id="ARBA00022603"/>
    </source>
</evidence>
<sequence length="424" mass="49353">MNWAKIIIGDSRKMIEVKESSVDLIITSPPYWHIKDYGVKGQIGYGQSLHEYLKDLYRIWKECYRVLKPGRRLCINIGDQFARSIIYGQYKIIPLHAEVISQCEDIGFDYMGSIIWQKKTTMNTTGGANVMGSYPYPPNGMIEIDYEFILIFRKAGKTEKVSQEIKEKSRLTKEEWKEYFYGHWNFGGAKQIQHEAMFPEELPKRLIRMYSFVGDVVLDPFLGSGTTIKSALNLNRNAIGYEINEKFLDIIKEKLGIKQSMLKFSENIQIIKREIPVEVEEISYIPRIKPAEPKLDQKKFNFNGDKLYKVVDVIDTYTIKLNTGLIIKLLGVEVIKKQQVLEYLNDRVKGKDVYLKFDKDSVLNENTVWAYVYLKNKIFVNAYLIKSGLAVADKTKEYRYKTKFIELEKEVKDGKGMDFEYGNK</sequence>
<dbReference type="InterPro" id="IPR035437">
    <property type="entry name" value="SNase_OB-fold_sf"/>
</dbReference>
<dbReference type="AlphaFoldDB" id="A0A0U5B6Z9"/>
<feature type="domain" description="DNA methylase N-4/N-6" evidence="10">
    <location>
        <begin position="22"/>
        <end position="253"/>
    </location>
</feature>
<dbReference type="CDD" id="cd02440">
    <property type="entry name" value="AdoMet_MTases"/>
    <property type="match status" value="1"/>
</dbReference>
<dbReference type="GO" id="GO:0008170">
    <property type="term" value="F:N-methyltransferase activity"/>
    <property type="evidence" value="ECO:0007669"/>
    <property type="project" value="InterPro"/>
</dbReference>
<dbReference type="KEGG" id="cthi:THC_1491"/>
<dbReference type="STRING" id="1653476.THC_1491"/>
<dbReference type="GO" id="GO:0003677">
    <property type="term" value="F:DNA binding"/>
    <property type="evidence" value="ECO:0007669"/>
    <property type="project" value="UniProtKB-KW"/>
</dbReference>
<dbReference type="REBASE" id="135505">
    <property type="entry name" value="M.TbaTF1ORF1491P"/>
</dbReference>
<comment type="catalytic activity">
    <reaction evidence="7">
        <text>a 2'-deoxycytidine in DNA + S-adenosyl-L-methionine = an N(4)-methyl-2'-deoxycytidine in DNA + S-adenosyl-L-homocysteine + H(+)</text>
        <dbReference type="Rhea" id="RHEA:16857"/>
        <dbReference type="Rhea" id="RHEA-COMP:11369"/>
        <dbReference type="Rhea" id="RHEA-COMP:13674"/>
        <dbReference type="ChEBI" id="CHEBI:15378"/>
        <dbReference type="ChEBI" id="CHEBI:57856"/>
        <dbReference type="ChEBI" id="CHEBI:59789"/>
        <dbReference type="ChEBI" id="CHEBI:85452"/>
        <dbReference type="ChEBI" id="CHEBI:137933"/>
        <dbReference type="EC" id="2.1.1.113"/>
    </reaction>
</comment>
<evidence type="ECO:0000259" key="10">
    <source>
        <dbReference type="Pfam" id="PF01555"/>
    </source>
</evidence>
<dbReference type="PANTHER" id="PTHR13370:SF3">
    <property type="entry name" value="TRNA (GUANINE(10)-N2)-METHYLTRANSFERASE HOMOLOG"/>
    <property type="match status" value="1"/>
</dbReference>
<dbReference type="EMBL" id="AP014945">
    <property type="protein sequence ID" value="BAU23856.1"/>
    <property type="molecule type" value="Genomic_DNA"/>
</dbReference>
<accession>A0A0U5B6Z9</accession>
<keyword evidence="5" id="KW-0680">Restriction system</keyword>
<protein>
    <recommendedName>
        <fullName evidence="8">Methyltransferase</fullName>
        <ecNumber evidence="8">2.1.1.-</ecNumber>
    </recommendedName>
</protein>
<evidence type="ECO:0000256" key="8">
    <source>
        <dbReference type="RuleBase" id="RU362026"/>
    </source>
</evidence>
<dbReference type="Pfam" id="PF01555">
    <property type="entry name" value="N6_N4_Mtase"/>
    <property type="match status" value="1"/>
</dbReference>
<dbReference type="GO" id="GO:0009007">
    <property type="term" value="F:site-specific DNA-methyltransferase (adenine-specific) activity"/>
    <property type="evidence" value="ECO:0007669"/>
    <property type="project" value="TreeGrafter"/>
</dbReference>
<proteinExistence type="inferred from homology"/>
<dbReference type="InterPro" id="IPR029063">
    <property type="entry name" value="SAM-dependent_MTases_sf"/>
</dbReference>
<dbReference type="InterPro" id="IPR017985">
    <property type="entry name" value="MeTrfase_CN4_CS"/>
</dbReference>
<dbReference type="PRINTS" id="PR00508">
    <property type="entry name" value="S21N4MTFRASE"/>
</dbReference>
<dbReference type="Pfam" id="PF00565">
    <property type="entry name" value="SNase"/>
    <property type="match status" value="1"/>
</dbReference>
<keyword evidence="2 11" id="KW-0489">Methyltransferase</keyword>
<dbReference type="SUPFAM" id="SSF53335">
    <property type="entry name" value="S-adenosyl-L-methionine-dependent methyltransferases"/>
    <property type="match status" value="1"/>
</dbReference>
<evidence type="ECO:0000256" key="1">
    <source>
        <dbReference type="ARBA" id="ARBA00010203"/>
    </source>
</evidence>
<name>A0A0U5B6Z9_9BACT</name>
<dbReference type="GO" id="GO:0005737">
    <property type="term" value="C:cytoplasm"/>
    <property type="evidence" value="ECO:0007669"/>
    <property type="project" value="TreeGrafter"/>
</dbReference>
<dbReference type="Proteomes" id="UP000068196">
    <property type="component" value="Chromosome"/>
</dbReference>
<evidence type="ECO:0000256" key="3">
    <source>
        <dbReference type="ARBA" id="ARBA00022679"/>
    </source>
</evidence>
<dbReference type="SUPFAM" id="SSF50199">
    <property type="entry name" value="Staphylococcal nuclease"/>
    <property type="match status" value="1"/>
</dbReference>
<dbReference type="Gene3D" id="3.40.50.150">
    <property type="entry name" value="Vaccinia Virus protein VP39"/>
    <property type="match status" value="1"/>
</dbReference>
<dbReference type="InterPro" id="IPR001091">
    <property type="entry name" value="RM_Methyltransferase"/>
</dbReference>
<reference evidence="12" key="2">
    <citation type="journal article" date="2016" name="Int. J. Syst. Evol. Microbiol.">
        <title>Caldimicrobium thiodismutans sp. nov., a sulfur-disproportionating bacterium isolated from a hot spring.</title>
        <authorList>
            <person name="Kojima H."/>
            <person name="Umezawa K."/>
            <person name="Fukui M."/>
        </authorList>
    </citation>
    <scope>NUCLEOTIDE SEQUENCE [LARGE SCALE GENOMIC DNA]</scope>
    <source>
        <strain evidence="12">TF1</strain>
    </source>
</reference>
<dbReference type="GO" id="GO:0015667">
    <property type="term" value="F:site-specific DNA-methyltransferase (cytosine-N4-specific) activity"/>
    <property type="evidence" value="ECO:0007669"/>
    <property type="project" value="UniProtKB-EC"/>
</dbReference>
<keyword evidence="3" id="KW-0808">Transferase</keyword>
<reference evidence="11 12" key="1">
    <citation type="journal article" date="2016" name="Int. J. Syst. Evol. Microbiol.">
        <title>Caldimicrobium thiodismutans sp. nov., a sulfur-disproportionating bacterium isolated from a hot spring, and emended description of the genus Caldimicrobium.</title>
        <authorList>
            <person name="Kojima H."/>
            <person name="Umezawa K."/>
            <person name="Fukui M."/>
        </authorList>
    </citation>
    <scope>NUCLEOTIDE SEQUENCE [LARGE SCALE GENOMIC DNA]</scope>
    <source>
        <strain evidence="11 12">TF1</strain>
    </source>
</reference>
<evidence type="ECO:0000256" key="7">
    <source>
        <dbReference type="ARBA" id="ARBA00049120"/>
    </source>
</evidence>